<dbReference type="STRING" id="2282107.A0A286UV02"/>
<dbReference type="UniPathway" id="UPA00378"/>
<dbReference type="Gene3D" id="3.40.50.2000">
    <property type="entry name" value="Glycogen Phosphorylase B"/>
    <property type="match status" value="2"/>
</dbReference>
<evidence type="ECO:0000259" key="13">
    <source>
        <dbReference type="Pfam" id="PF00534"/>
    </source>
</evidence>
<comment type="pathway">
    <text evidence="3 12">Protein modification; protein glycosylation.</text>
</comment>
<evidence type="ECO:0000256" key="5">
    <source>
        <dbReference type="ARBA" id="ARBA00022679"/>
    </source>
</evidence>
<dbReference type="EMBL" id="NBII01000001">
    <property type="protein sequence ID" value="PAV23401.1"/>
    <property type="molecule type" value="Genomic_DNA"/>
</dbReference>
<comment type="function">
    <text evidence="1 12">Mannosylates Man(2)GlcNAc(2)-dolichol diphosphate and Man(1)GlcNAc(2)-dolichol diphosphate to form Man(3)GlcNAc(2)-dolichol diphosphate.</text>
</comment>
<dbReference type="SUPFAM" id="SSF53756">
    <property type="entry name" value="UDP-Glycosyltransferase/glycogen phosphorylase"/>
    <property type="match status" value="1"/>
</dbReference>
<evidence type="ECO:0000256" key="8">
    <source>
        <dbReference type="ARBA" id="ARBA00022989"/>
    </source>
</evidence>
<keyword evidence="8 12" id="KW-1133">Transmembrane helix</keyword>
<keyword evidence="6 12" id="KW-0812">Transmembrane</keyword>
<evidence type="ECO:0000256" key="10">
    <source>
        <dbReference type="ARBA" id="ARBA00045103"/>
    </source>
</evidence>
<protein>
    <recommendedName>
        <fullName evidence="12">Alpha-1,3/1,6-mannosyltransferase ALG2</fullName>
        <ecNumber evidence="12">2.4.1.132</ecNumber>
        <ecNumber evidence="12">2.4.1.257</ecNumber>
    </recommendedName>
    <alternativeName>
        <fullName evidence="12">GDP-Man:Man(1)GlcNAc(2)-PP-Dol alpha-1,3-mannosyltransferase</fullName>
    </alternativeName>
</protein>
<dbReference type="AlphaFoldDB" id="A0A286UV02"/>
<comment type="catalytic activity">
    <reaction evidence="11 12">
        <text>an alpha-D-Man-(1-&gt;3)-beta-D-Man-(1-&gt;4)-beta-D-GlcNAc-(1-&gt;4)-alpha-D-GlcNAc-diphospho-di-trans,poly-cis-dolichol + GDP-alpha-D-mannose = an alpha-D-Man-(1-&gt;3)-[alpha-D-Man-(1-&gt;6)]-beta-D-Man-(1-&gt;4)-beta-D-GlcNAc-(1-&gt;4)-alpha-D-GlcNAc-diphospho-di-trans,poly-cis-dolichol + GDP + H(+)</text>
        <dbReference type="Rhea" id="RHEA:29519"/>
        <dbReference type="Rhea" id="RHEA-COMP:19513"/>
        <dbReference type="Rhea" id="RHEA-COMP:19515"/>
        <dbReference type="ChEBI" id="CHEBI:15378"/>
        <dbReference type="ChEBI" id="CHEBI:57527"/>
        <dbReference type="ChEBI" id="CHEBI:58189"/>
        <dbReference type="ChEBI" id="CHEBI:132510"/>
        <dbReference type="ChEBI" id="CHEBI:132511"/>
        <dbReference type="EC" id="2.4.1.257"/>
    </reaction>
    <physiologicalReaction direction="left-to-right" evidence="11 12">
        <dbReference type="Rhea" id="RHEA:29520"/>
    </physiologicalReaction>
</comment>
<dbReference type="CDD" id="cd03805">
    <property type="entry name" value="GT4_ALG2-like"/>
    <property type="match status" value="1"/>
</dbReference>
<dbReference type="EC" id="2.4.1.257" evidence="12"/>
<dbReference type="InterPro" id="IPR001296">
    <property type="entry name" value="Glyco_trans_1"/>
</dbReference>
<keyword evidence="5 12" id="KW-0808">Transferase</keyword>
<keyword evidence="16" id="KW-1185">Reference proteome</keyword>
<evidence type="ECO:0000256" key="6">
    <source>
        <dbReference type="ARBA" id="ARBA00022692"/>
    </source>
</evidence>
<reference evidence="15 16" key="1">
    <citation type="journal article" date="2017" name="Mol. Ecol.">
        <title>Comparative and population genomic landscape of Phellinus noxius: A hypervariable fungus causing root rot in trees.</title>
        <authorList>
            <person name="Chung C.L."/>
            <person name="Lee T.J."/>
            <person name="Akiba M."/>
            <person name="Lee H.H."/>
            <person name="Kuo T.H."/>
            <person name="Liu D."/>
            <person name="Ke H.M."/>
            <person name="Yokoi T."/>
            <person name="Roa M.B."/>
            <person name="Lu M.J."/>
            <person name="Chang Y.Y."/>
            <person name="Ann P.J."/>
            <person name="Tsai J.N."/>
            <person name="Chen C.Y."/>
            <person name="Tzean S.S."/>
            <person name="Ota Y."/>
            <person name="Hattori T."/>
            <person name="Sahashi N."/>
            <person name="Liou R.F."/>
            <person name="Kikuchi T."/>
            <person name="Tsai I.J."/>
        </authorList>
    </citation>
    <scope>NUCLEOTIDE SEQUENCE [LARGE SCALE GENOMIC DNA]</scope>
    <source>
        <strain evidence="15 16">FFPRI411160</strain>
    </source>
</reference>
<evidence type="ECO:0000313" key="16">
    <source>
        <dbReference type="Proteomes" id="UP000217199"/>
    </source>
</evidence>
<evidence type="ECO:0000256" key="7">
    <source>
        <dbReference type="ARBA" id="ARBA00022824"/>
    </source>
</evidence>
<keyword evidence="4 12" id="KW-0328">Glycosyltransferase</keyword>
<feature type="transmembrane region" description="Helical" evidence="12">
    <location>
        <begin position="456"/>
        <end position="479"/>
    </location>
</feature>
<comment type="subcellular location">
    <subcellularLocation>
        <location evidence="2 12">Endoplasmic reticulum membrane</location>
    </subcellularLocation>
</comment>
<proteinExistence type="inferred from homology"/>
<comment type="similarity">
    <text evidence="12">Belongs to the glycosyltransferase group 1 family.</text>
</comment>
<evidence type="ECO:0000256" key="9">
    <source>
        <dbReference type="ARBA" id="ARBA00023136"/>
    </source>
</evidence>
<keyword evidence="7 12" id="KW-0256">Endoplasmic reticulum</keyword>
<dbReference type="InterPro" id="IPR027054">
    <property type="entry name" value="ALG2"/>
</dbReference>
<feature type="domain" description="Glycosyltransferase subfamily 4-like N-terminal" evidence="14">
    <location>
        <begin position="16"/>
        <end position="204"/>
    </location>
</feature>
<dbReference type="PANTHER" id="PTHR45918:SF1">
    <property type="entry name" value="ALPHA-1,3_1,6-MANNOSYLTRANSFERASE ALG2"/>
    <property type="match status" value="1"/>
</dbReference>
<gene>
    <name evidence="15" type="ORF">PNOK_0046900</name>
</gene>
<dbReference type="Proteomes" id="UP000217199">
    <property type="component" value="Unassembled WGS sequence"/>
</dbReference>
<dbReference type="GO" id="GO:0004378">
    <property type="term" value="F:GDP-Man:Man(1)GlcNAc(2)-PP-Dol alpha-1,3-mannosyltransferase activity"/>
    <property type="evidence" value="ECO:0007669"/>
    <property type="project" value="UniProtKB-UniRule"/>
</dbReference>
<comment type="caution">
    <text evidence="15">The sequence shown here is derived from an EMBL/GenBank/DDBJ whole genome shotgun (WGS) entry which is preliminary data.</text>
</comment>
<keyword evidence="9 12" id="KW-0472">Membrane</keyword>
<evidence type="ECO:0000256" key="12">
    <source>
        <dbReference type="RuleBase" id="RU367136"/>
    </source>
</evidence>
<dbReference type="InParanoid" id="A0A286UV02"/>
<dbReference type="OrthoDB" id="448893at2759"/>
<dbReference type="FunCoup" id="A0A286UV02">
    <property type="interactions" value="433"/>
</dbReference>
<evidence type="ECO:0000313" key="15">
    <source>
        <dbReference type="EMBL" id="PAV23401.1"/>
    </source>
</evidence>
<dbReference type="Pfam" id="PF13439">
    <property type="entry name" value="Glyco_transf_4"/>
    <property type="match status" value="1"/>
</dbReference>
<accession>A0A286UV02</accession>
<feature type="domain" description="Glycosyl transferase family 1" evidence="13">
    <location>
        <begin position="224"/>
        <end position="400"/>
    </location>
</feature>
<dbReference type="EC" id="2.4.1.132" evidence="12"/>
<organism evidence="15 16">
    <name type="scientific">Pyrrhoderma noxium</name>
    <dbReference type="NCBI Taxonomy" id="2282107"/>
    <lineage>
        <taxon>Eukaryota</taxon>
        <taxon>Fungi</taxon>
        <taxon>Dikarya</taxon>
        <taxon>Basidiomycota</taxon>
        <taxon>Agaricomycotina</taxon>
        <taxon>Agaricomycetes</taxon>
        <taxon>Hymenochaetales</taxon>
        <taxon>Hymenochaetaceae</taxon>
        <taxon>Pyrrhoderma</taxon>
    </lineage>
</organism>
<evidence type="ECO:0000256" key="3">
    <source>
        <dbReference type="ARBA" id="ARBA00004922"/>
    </source>
</evidence>
<dbReference type="GO" id="GO:0102704">
    <property type="term" value="F:GDP-Man:Man(2)GlcNAc(2)-PP-Dol alpha-1,6-mannosyltransferase activity"/>
    <property type="evidence" value="ECO:0007669"/>
    <property type="project" value="UniProtKB-UniRule"/>
</dbReference>
<sequence>MERKLKVAFIHPDLGIGGAERLVVDAALGLQRLGHSVDIYTSHHDPSHCFEETRDGTLRVHYIQSPFPRNIGGKMHILCAHLRQLHLTKYLLRDKLSIHDVFFVDQLSTCVPFLRAYARRRVLFYVHFPDKLLADGQFEGIMVKRKRGGLLKRFYRMPMDWLEEKTTGCADLLLANSHFTSLVFETFFSIPRSLRVVYPGINISAYVPLSESDLKGQDIQEVISDRPTLLSLNRFEKKKNIALALKAFAELRSHQLPFTPRLVLAGGYDPRVGDNVETLEELITLASDAKLTFRISSPSKHTLSTLSVQSLSNTGDNDIDVLFLLSFSSDQRAALLTAQNTLALLYTPTNEHFGIVPVEAMACGVPVLACPSGGPLETVKRTGWLVEPDPSSWATLLRESIINLSASDRLAIAECARNRVRELFSLEAMTNQLDEALKEVVDMGLEITDAEAVETMIFITFWKDILLAIGIVGSIFISFKLGL</sequence>
<dbReference type="PANTHER" id="PTHR45918">
    <property type="entry name" value="ALPHA-1,3/1,6-MANNOSYLTRANSFERASE ALG2"/>
    <property type="match status" value="1"/>
</dbReference>
<dbReference type="InterPro" id="IPR028098">
    <property type="entry name" value="Glyco_trans_4-like_N"/>
</dbReference>
<dbReference type="GO" id="GO:0005789">
    <property type="term" value="C:endoplasmic reticulum membrane"/>
    <property type="evidence" value="ECO:0007669"/>
    <property type="project" value="UniProtKB-SubCell"/>
</dbReference>
<evidence type="ECO:0000256" key="4">
    <source>
        <dbReference type="ARBA" id="ARBA00022676"/>
    </source>
</evidence>
<evidence type="ECO:0000256" key="1">
    <source>
        <dbReference type="ARBA" id="ARBA00003142"/>
    </source>
</evidence>
<comment type="catalytic activity">
    <reaction evidence="10 12">
        <text>a beta-D-Man-(1-&gt;4)-beta-D-GlcNAc-(1-&gt;4)-alpha-D-GlcNAc-diphospho-di-trans,poly-cis-dolichol + GDP-alpha-D-mannose = an alpha-D-Man-(1-&gt;3)-beta-D-Man-(1-&gt;4)-beta-D-GlcNAc-(1-&gt;4)-alpha-D-GlcNAc-diphospho-di-trans,poly-cis-dolichol + GDP + H(+)</text>
        <dbReference type="Rhea" id="RHEA:29515"/>
        <dbReference type="Rhea" id="RHEA-COMP:19511"/>
        <dbReference type="Rhea" id="RHEA-COMP:19513"/>
        <dbReference type="ChEBI" id="CHEBI:15378"/>
        <dbReference type="ChEBI" id="CHEBI:57527"/>
        <dbReference type="ChEBI" id="CHEBI:58189"/>
        <dbReference type="ChEBI" id="CHEBI:58472"/>
        <dbReference type="ChEBI" id="CHEBI:132510"/>
        <dbReference type="EC" id="2.4.1.132"/>
    </reaction>
    <physiologicalReaction direction="left-to-right" evidence="10 12">
        <dbReference type="Rhea" id="RHEA:29516"/>
    </physiologicalReaction>
</comment>
<name>A0A286UV02_9AGAM</name>
<evidence type="ECO:0000259" key="14">
    <source>
        <dbReference type="Pfam" id="PF13439"/>
    </source>
</evidence>
<evidence type="ECO:0000256" key="11">
    <source>
        <dbReference type="ARBA" id="ARBA00045104"/>
    </source>
</evidence>
<evidence type="ECO:0000256" key="2">
    <source>
        <dbReference type="ARBA" id="ARBA00004586"/>
    </source>
</evidence>
<dbReference type="Pfam" id="PF00534">
    <property type="entry name" value="Glycos_transf_1"/>
    <property type="match status" value="1"/>
</dbReference>